<comment type="caution">
    <text evidence="1">The sequence shown here is derived from an EMBL/GenBank/DDBJ whole genome shotgun (WGS) entry which is preliminary data.</text>
</comment>
<reference evidence="1 2" key="1">
    <citation type="submission" date="2017-06" db="EMBL/GenBank/DDBJ databases">
        <title>Hymenobacter amundsenii sp. nov. isolated from regoliths in Antarctica.</title>
        <authorList>
            <person name="Sedlacek I."/>
            <person name="Kralova S."/>
            <person name="Pantucek R."/>
            <person name="Svec P."/>
            <person name="Holochova P."/>
            <person name="Stankova E."/>
            <person name="Vrbovska V."/>
            <person name="Busse H.-J."/>
        </authorList>
    </citation>
    <scope>NUCLEOTIDE SEQUENCE [LARGE SCALE GENOMIC DNA]</scope>
    <source>
        <strain evidence="1 2">CCM 8682</strain>
    </source>
</reference>
<organism evidence="1 2">
    <name type="scientific">Hymenobacter amundsenii</name>
    <dbReference type="NCBI Taxonomy" id="2006685"/>
    <lineage>
        <taxon>Bacteria</taxon>
        <taxon>Pseudomonadati</taxon>
        <taxon>Bacteroidota</taxon>
        <taxon>Cytophagia</taxon>
        <taxon>Cytophagales</taxon>
        <taxon>Hymenobacteraceae</taxon>
        <taxon>Hymenobacter</taxon>
    </lineage>
</organism>
<name>A0A246FI99_9BACT</name>
<evidence type="ECO:0000313" key="2">
    <source>
        <dbReference type="Proteomes" id="UP000197277"/>
    </source>
</evidence>
<accession>A0A246FI99</accession>
<evidence type="ECO:0000313" key="1">
    <source>
        <dbReference type="EMBL" id="OWP62260.1"/>
    </source>
</evidence>
<gene>
    <name evidence="1" type="ORF">CDA63_15270</name>
</gene>
<dbReference type="EMBL" id="NIRR01000029">
    <property type="protein sequence ID" value="OWP62260.1"/>
    <property type="molecule type" value="Genomic_DNA"/>
</dbReference>
<dbReference type="Proteomes" id="UP000197277">
    <property type="component" value="Unassembled WGS sequence"/>
</dbReference>
<dbReference type="AlphaFoldDB" id="A0A246FI99"/>
<sequence length="124" mass="13416">MKRPPVRTGPTWASGNPGAGSFQVEHHLIFGRRPWQRGLNAFKQHFPVQVVGQFYVEPAMGFAQGLGQGLGGRRLAVHDERTFGVKSGTLSLVVSAAPRALRPADDKAHPPEMSFVICGTGKGW</sequence>
<proteinExistence type="predicted"/>
<protein>
    <submittedName>
        <fullName evidence="1">Uncharacterized protein</fullName>
    </submittedName>
</protein>
<keyword evidence="2" id="KW-1185">Reference proteome</keyword>